<dbReference type="SUPFAM" id="SSF55729">
    <property type="entry name" value="Acyl-CoA N-acyltransferases (Nat)"/>
    <property type="match status" value="1"/>
</dbReference>
<evidence type="ECO:0000256" key="2">
    <source>
        <dbReference type="ARBA" id="ARBA00023315"/>
    </source>
</evidence>
<evidence type="ECO:0000313" key="5">
    <source>
        <dbReference type="EMBL" id="EHJ60986.1"/>
    </source>
</evidence>
<dbReference type="InterPro" id="IPR016181">
    <property type="entry name" value="Acyl_CoA_acyltransferase"/>
</dbReference>
<name>G6ECS5_9SPHN</name>
<dbReference type="InterPro" id="IPR051531">
    <property type="entry name" value="N-acetyltransferase"/>
</dbReference>
<dbReference type="eggNOG" id="COG1670">
    <property type="taxonomic scope" value="Bacteria"/>
</dbReference>
<evidence type="ECO:0000256" key="1">
    <source>
        <dbReference type="ARBA" id="ARBA00022679"/>
    </source>
</evidence>
<dbReference type="Gene3D" id="3.40.630.30">
    <property type="match status" value="1"/>
</dbReference>
<dbReference type="PROSITE" id="PS51186">
    <property type="entry name" value="GNAT"/>
    <property type="match status" value="1"/>
</dbReference>
<evidence type="ECO:0000256" key="3">
    <source>
        <dbReference type="ARBA" id="ARBA00038502"/>
    </source>
</evidence>
<dbReference type="AlphaFoldDB" id="G6ECS5"/>
<keyword evidence="2" id="KW-0012">Acyltransferase</keyword>
<keyword evidence="1 5" id="KW-0808">Transferase</keyword>
<organism evidence="5 6">
    <name type="scientific">Novosphingobium pentaromativorans US6-1</name>
    <dbReference type="NCBI Taxonomy" id="1088721"/>
    <lineage>
        <taxon>Bacteria</taxon>
        <taxon>Pseudomonadati</taxon>
        <taxon>Pseudomonadota</taxon>
        <taxon>Alphaproteobacteria</taxon>
        <taxon>Sphingomonadales</taxon>
        <taxon>Sphingomonadaceae</taxon>
        <taxon>Novosphingobium</taxon>
    </lineage>
</organism>
<dbReference type="Proteomes" id="UP000004030">
    <property type="component" value="Unassembled WGS sequence"/>
</dbReference>
<dbReference type="STRING" id="1088721.JI59_09360"/>
<evidence type="ECO:0000259" key="4">
    <source>
        <dbReference type="PROSITE" id="PS51186"/>
    </source>
</evidence>
<reference evidence="5 6" key="1">
    <citation type="journal article" date="2012" name="J. Bacteriol.">
        <title>Genome sequence of benzo(a)pyrene-degrading bacterium Novosphingobium pentaromativorans US6-1.</title>
        <authorList>
            <person name="Luo Y.R."/>
            <person name="Kang S.G."/>
            <person name="Kim S.J."/>
            <person name="Kim M.R."/>
            <person name="Li N."/>
            <person name="Lee J.H."/>
            <person name="Kwon K.K."/>
        </authorList>
    </citation>
    <scope>NUCLEOTIDE SEQUENCE [LARGE SCALE GENOMIC DNA]</scope>
    <source>
        <strain evidence="5 6">US6-1</strain>
    </source>
</reference>
<accession>G6ECS5</accession>
<dbReference type="PANTHER" id="PTHR43792:SF8">
    <property type="entry name" value="[RIBOSOMAL PROTEIN US5]-ALANINE N-ACETYLTRANSFERASE"/>
    <property type="match status" value="1"/>
</dbReference>
<protein>
    <submittedName>
        <fullName evidence="5">GCN5-related N-acetyltransferase</fullName>
    </submittedName>
</protein>
<gene>
    <name evidence="5" type="ORF">NSU_2146</name>
</gene>
<comment type="caution">
    <text evidence="5">The sequence shown here is derived from an EMBL/GenBank/DDBJ whole genome shotgun (WGS) entry which is preliminary data.</text>
</comment>
<dbReference type="CDD" id="cd04301">
    <property type="entry name" value="NAT_SF"/>
    <property type="match status" value="1"/>
</dbReference>
<sequence length="160" mass="18003">MFEDDDVQPDAYFAPLPRTAGEVREFLERPRDPRLPHFVMYLRSARGAELVGGIGFAREGDRIEMGYWIVPRFRGRGYAAEAVRAVLNQARTLGYRKVYANHFVDNSAPAKALESAGFHDTGRVHSLYRAGLGMETTARIYVAELERRTSPCVQPTLVSL</sequence>
<dbReference type="Pfam" id="PF13302">
    <property type="entry name" value="Acetyltransf_3"/>
    <property type="match status" value="1"/>
</dbReference>
<keyword evidence="6" id="KW-1185">Reference proteome</keyword>
<dbReference type="PANTHER" id="PTHR43792">
    <property type="entry name" value="GNAT FAMILY, PUTATIVE (AFU_ORTHOLOGUE AFUA_3G00765)-RELATED-RELATED"/>
    <property type="match status" value="1"/>
</dbReference>
<dbReference type="EMBL" id="AGFM01000029">
    <property type="protein sequence ID" value="EHJ60986.1"/>
    <property type="molecule type" value="Genomic_DNA"/>
</dbReference>
<evidence type="ECO:0000313" key="6">
    <source>
        <dbReference type="Proteomes" id="UP000004030"/>
    </source>
</evidence>
<comment type="similarity">
    <text evidence="3">Belongs to the acetyltransferase family. RimJ subfamily.</text>
</comment>
<proteinExistence type="inferred from homology"/>
<feature type="domain" description="N-acetyltransferase" evidence="4">
    <location>
        <begin position="1"/>
        <end position="139"/>
    </location>
</feature>
<dbReference type="GO" id="GO:0016747">
    <property type="term" value="F:acyltransferase activity, transferring groups other than amino-acyl groups"/>
    <property type="evidence" value="ECO:0007669"/>
    <property type="project" value="InterPro"/>
</dbReference>
<dbReference type="InterPro" id="IPR000182">
    <property type="entry name" value="GNAT_dom"/>
</dbReference>
<dbReference type="PATRIC" id="fig|1088721.3.peg.2125"/>